<dbReference type="InterPro" id="IPR012904">
    <property type="entry name" value="OGG_N"/>
</dbReference>
<name>A0A315ZTK5_9FIRM</name>
<evidence type="ECO:0000313" key="12">
    <source>
        <dbReference type="Proteomes" id="UP000254051"/>
    </source>
</evidence>
<keyword evidence="12" id="KW-1185">Reference proteome</keyword>
<keyword evidence="6 11" id="KW-0456">Lyase</keyword>
<keyword evidence="8" id="KW-0326">Glycosidase</keyword>
<dbReference type="Gene3D" id="1.10.1670.10">
    <property type="entry name" value="Helix-hairpin-Helix base-excision DNA repair enzymes (C-terminal)"/>
    <property type="match status" value="1"/>
</dbReference>
<dbReference type="GO" id="GO:0008534">
    <property type="term" value="F:oxidized purine nucleobase lesion DNA N-glycosylase activity"/>
    <property type="evidence" value="ECO:0007669"/>
    <property type="project" value="InterPro"/>
</dbReference>
<dbReference type="GO" id="GO:0006289">
    <property type="term" value="P:nucleotide-excision repair"/>
    <property type="evidence" value="ECO:0007669"/>
    <property type="project" value="InterPro"/>
</dbReference>
<evidence type="ECO:0000256" key="9">
    <source>
        <dbReference type="ARBA" id="ARBA00044632"/>
    </source>
</evidence>
<dbReference type="RefSeq" id="WP_109712385.1">
    <property type="nucleotide sequence ID" value="NZ_QGDS01000009.1"/>
</dbReference>
<evidence type="ECO:0000256" key="3">
    <source>
        <dbReference type="ARBA" id="ARBA00022763"/>
    </source>
</evidence>
<evidence type="ECO:0000256" key="1">
    <source>
        <dbReference type="ARBA" id="ARBA00010679"/>
    </source>
</evidence>
<dbReference type="SMART" id="SM00478">
    <property type="entry name" value="ENDO3c"/>
    <property type="match status" value="1"/>
</dbReference>
<reference evidence="12" key="1">
    <citation type="submission" date="2017-07" db="EMBL/GenBank/DDBJ databases">
        <authorList>
            <person name="Varghese N."/>
            <person name="Submissions S."/>
        </authorList>
    </citation>
    <scope>NUCLEOTIDE SEQUENCE [LARGE SCALE GENOMIC DNA]</scope>
    <source>
        <strain evidence="12">NLAE-zl-C134</strain>
    </source>
</reference>
<evidence type="ECO:0000313" key="11">
    <source>
        <dbReference type="EMBL" id="SUQ14981.1"/>
    </source>
</evidence>
<comment type="similarity">
    <text evidence="1">Belongs to the type-1 OGG1 family.</text>
</comment>
<proteinExistence type="inferred from homology"/>
<evidence type="ECO:0000256" key="7">
    <source>
        <dbReference type="ARBA" id="ARBA00023268"/>
    </source>
</evidence>
<feature type="domain" description="HhH-GPD" evidence="10">
    <location>
        <begin position="112"/>
        <end position="266"/>
    </location>
</feature>
<dbReference type="SUPFAM" id="SSF48150">
    <property type="entry name" value="DNA-glycosylase"/>
    <property type="match status" value="1"/>
</dbReference>
<protein>
    <recommendedName>
        <fullName evidence="2">DNA-(apurinic or apyrimidinic site) lyase</fullName>
        <ecNumber evidence="2">4.2.99.18</ecNumber>
    </recommendedName>
</protein>
<dbReference type="PANTHER" id="PTHR10242:SF2">
    <property type="entry name" value="N-GLYCOSYLASE_DNA LYASE"/>
    <property type="match status" value="1"/>
</dbReference>
<dbReference type="InterPro" id="IPR003265">
    <property type="entry name" value="HhH-GPD_domain"/>
</dbReference>
<comment type="catalytic activity">
    <reaction evidence="9">
        <text>2'-deoxyribonucleotide-(2'-deoxyribose 5'-phosphate)-2'-deoxyribonucleotide-DNA = a 3'-end 2'-deoxyribonucleotide-(2,3-dehydro-2,3-deoxyribose 5'-phosphate)-DNA + a 5'-end 5'-phospho-2'-deoxyribonucleoside-DNA + H(+)</text>
        <dbReference type="Rhea" id="RHEA:66592"/>
        <dbReference type="Rhea" id="RHEA-COMP:13180"/>
        <dbReference type="Rhea" id="RHEA-COMP:16897"/>
        <dbReference type="Rhea" id="RHEA-COMP:17067"/>
        <dbReference type="ChEBI" id="CHEBI:15378"/>
        <dbReference type="ChEBI" id="CHEBI:136412"/>
        <dbReference type="ChEBI" id="CHEBI:157695"/>
        <dbReference type="ChEBI" id="CHEBI:167181"/>
        <dbReference type="EC" id="4.2.99.18"/>
    </reaction>
</comment>
<dbReference type="Gene3D" id="1.10.340.30">
    <property type="entry name" value="Hypothetical protein, domain 2"/>
    <property type="match status" value="1"/>
</dbReference>
<evidence type="ECO:0000256" key="6">
    <source>
        <dbReference type="ARBA" id="ARBA00023239"/>
    </source>
</evidence>
<evidence type="ECO:0000256" key="5">
    <source>
        <dbReference type="ARBA" id="ARBA00023204"/>
    </source>
</evidence>
<sequence>MIEKKVDYFDISQICNSGQCFRMGKKDENTYFVIAGDKYLEVSQFGKECTFHCAPEEFESFWRHYFDLDTEYEEYRKCINPQDNYLMNAAEFGRGIRILNQDLWEMIVSFLISQQNNIVRIRRCIQNISEKYGERKQSSDGSAYYSFPEAKVLAELEEDALKECNLGYRSKYVVRTARSIAEGDVSLEQVRKMPYKKAKEELLKLFGVGEKVADCICLFALHQMSAFPVDTHINQALKQHYPRGFPKRRYKGCEGVMQQYIFYYELLGNR</sequence>
<keyword evidence="4" id="KW-0378">Hydrolase</keyword>
<dbReference type="GO" id="GO:0006284">
    <property type="term" value="P:base-excision repair"/>
    <property type="evidence" value="ECO:0007669"/>
    <property type="project" value="InterPro"/>
</dbReference>
<dbReference type="InterPro" id="IPR011257">
    <property type="entry name" value="DNA_glycosylase"/>
</dbReference>
<gene>
    <name evidence="11" type="ORF">SAMN05216529_10931</name>
</gene>
<dbReference type="AlphaFoldDB" id="A0A315ZTK5"/>
<organism evidence="11 12">
    <name type="scientific">Faecalicatena contorta</name>
    <dbReference type="NCBI Taxonomy" id="39482"/>
    <lineage>
        <taxon>Bacteria</taxon>
        <taxon>Bacillati</taxon>
        <taxon>Bacillota</taxon>
        <taxon>Clostridia</taxon>
        <taxon>Lachnospirales</taxon>
        <taxon>Lachnospiraceae</taxon>
        <taxon>Faecalicatena</taxon>
    </lineage>
</organism>
<dbReference type="CDD" id="cd00056">
    <property type="entry name" value="ENDO3c"/>
    <property type="match status" value="1"/>
</dbReference>
<dbReference type="EMBL" id="UHJJ01000009">
    <property type="protein sequence ID" value="SUQ14981.1"/>
    <property type="molecule type" value="Genomic_DNA"/>
</dbReference>
<dbReference type="GO" id="GO:0003684">
    <property type="term" value="F:damaged DNA binding"/>
    <property type="evidence" value="ECO:0007669"/>
    <property type="project" value="InterPro"/>
</dbReference>
<dbReference type="Proteomes" id="UP000254051">
    <property type="component" value="Unassembled WGS sequence"/>
</dbReference>
<keyword evidence="5" id="KW-0234">DNA repair</keyword>
<keyword evidence="7" id="KW-0511">Multifunctional enzyme</keyword>
<dbReference type="PANTHER" id="PTHR10242">
    <property type="entry name" value="8-OXOGUANINE DNA GLYCOSYLASE"/>
    <property type="match status" value="1"/>
</dbReference>
<evidence type="ECO:0000256" key="2">
    <source>
        <dbReference type="ARBA" id="ARBA00012720"/>
    </source>
</evidence>
<dbReference type="InterPro" id="IPR023170">
    <property type="entry name" value="HhH_base_excis_C"/>
</dbReference>
<dbReference type="SUPFAM" id="SSF55945">
    <property type="entry name" value="TATA-box binding protein-like"/>
    <property type="match status" value="1"/>
</dbReference>
<dbReference type="InterPro" id="IPR052054">
    <property type="entry name" value="Oxidative_DNA_repair_enzyme"/>
</dbReference>
<dbReference type="GO" id="GO:0140078">
    <property type="term" value="F:class I DNA-(apurinic or apyrimidinic site) endonuclease activity"/>
    <property type="evidence" value="ECO:0007669"/>
    <property type="project" value="UniProtKB-EC"/>
</dbReference>
<evidence type="ECO:0000259" key="10">
    <source>
        <dbReference type="SMART" id="SM00478"/>
    </source>
</evidence>
<dbReference type="Pfam" id="PF07934">
    <property type="entry name" value="OGG_N"/>
    <property type="match status" value="1"/>
</dbReference>
<evidence type="ECO:0000256" key="4">
    <source>
        <dbReference type="ARBA" id="ARBA00022801"/>
    </source>
</evidence>
<dbReference type="Gene3D" id="3.30.310.260">
    <property type="match status" value="1"/>
</dbReference>
<dbReference type="EC" id="4.2.99.18" evidence="2"/>
<dbReference type="Pfam" id="PF00730">
    <property type="entry name" value="HhH-GPD"/>
    <property type="match status" value="1"/>
</dbReference>
<evidence type="ECO:0000256" key="8">
    <source>
        <dbReference type="ARBA" id="ARBA00023295"/>
    </source>
</evidence>
<accession>A0A315ZTK5</accession>
<keyword evidence="3" id="KW-0227">DNA damage</keyword>
<dbReference type="OrthoDB" id="9798522at2"/>